<evidence type="ECO:0000256" key="8">
    <source>
        <dbReference type="ARBA" id="ARBA00023242"/>
    </source>
</evidence>
<evidence type="ECO:0000256" key="7">
    <source>
        <dbReference type="ARBA" id="ARBA00023163"/>
    </source>
</evidence>
<organism evidence="12 13">
    <name type="scientific">Aristolochia fimbriata</name>
    <name type="common">White veined hardy Dutchman's pipe vine</name>
    <dbReference type="NCBI Taxonomy" id="158543"/>
    <lineage>
        <taxon>Eukaryota</taxon>
        <taxon>Viridiplantae</taxon>
        <taxon>Streptophyta</taxon>
        <taxon>Embryophyta</taxon>
        <taxon>Tracheophyta</taxon>
        <taxon>Spermatophyta</taxon>
        <taxon>Magnoliopsida</taxon>
        <taxon>Magnoliidae</taxon>
        <taxon>Piperales</taxon>
        <taxon>Aristolochiaceae</taxon>
        <taxon>Aristolochia</taxon>
    </lineage>
</organism>
<dbReference type="SUPFAM" id="SSF46785">
    <property type="entry name" value="Winged helix' DNA-binding domain"/>
    <property type="match status" value="1"/>
</dbReference>
<reference evidence="12 13" key="1">
    <citation type="submission" date="2021-07" db="EMBL/GenBank/DDBJ databases">
        <title>The Aristolochia fimbriata genome: insights into angiosperm evolution, floral development and chemical biosynthesis.</title>
        <authorList>
            <person name="Jiao Y."/>
        </authorList>
    </citation>
    <scope>NUCLEOTIDE SEQUENCE [LARGE SCALE GENOMIC DNA]</scope>
    <source>
        <strain evidence="12">IBCAS-2021</strain>
        <tissue evidence="12">Leaf</tissue>
    </source>
</reference>
<feature type="compositionally biased region" description="Low complexity" evidence="10">
    <location>
        <begin position="112"/>
        <end position="128"/>
    </location>
</feature>
<dbReference type="InterPro" id="IPR000232">
    <property type="entry name" value="HSF_DNA-bd"/>
</dbReference>
<dbReference type="GO" id="GO:0005634">
    <property type="term" value="C:nucleus"/>
    <property type="evidence" value="ECO:0007669"/>
    <property type="project" value="UniProtKB-SubCell"/>
</dbReference>
<dbReference type="GO" id="GO:0003700">
    <property type="term" value="F:DNA-binding transcription factor activity"/>
    <property type="evidence" value="ECO:0007669"/>
    <property type="project" value="InterPro"/>
</dbReference>
<dbReference type="PANTHER" id="PTHR10015:SF329">
    <property type="entry name" value="HEAT STRESS TRANSCRIPTION FACTOR B-1"/>
    <property type="match status" value="1"/>
</dbReference>
<feature type="compositionally biased region" description="Acidic residues" evidence="10">
    <location>
        <begin position="219"/>
        <end position="229"/>
    </location>
</feature>
<dbReference type="InterPro" id="IPR036390">
    <property type="entry name" value="WH_DNA-bd_sf"/>
</dbReference>
<evidence type="ECO:0000256" key="4">
    <source>
        <dbReference type="ARBA" id="ARBA00023015"/>
    </source>
</evidence>
<keyword evidence="6" id="KW-0238">DNA-binding</keyword>
<feature type="compositionally biased region" description="Acidic residues" evidence="10">
    <location>
        <begin position="195"/>
        <end position="209"/>
    </location>
</feature>
<keyword evidence="8" id="KW-0539">Nucleus</keyword>
<feature type="region of interest" description="Disordered" evidence="10">
    <location>
        <begin position="195"/>
        <end position="229"/>
    </location>
</feature>
<evidence type="ECO:0000259" key="11">
    <source>
        <dbReference type="PROSITE" id="PS00434"/>
    </source>
</evidence>
<dbReference type="PRINTS" id="PR00056">
    <property type="entry name" value="HSFDOMAIN"/>
</dbReference>
<dbReference type="PROSITE" id="PS00434">
    <property type="entry name" value="HSF_DOMAIN"/>
    <property type="match status" value="1"/>
</dbReference>
<evidence type="ECO:0000256" key="1">
    <source>
        <dbReference type="ARBA" id="ARBA00004123"/>
    </source>
</evidence>
<keyword evidence="3" id="KW-0597">Phosphoprotein</keyword>
<comment type="caution">
    <text evidence="12">The sequence shown here is derived from an EMBL/GenBank/DDBJ whole genome shotgun (WGS) entry which is preliminary data.</text>
</comment>
<dbReference type="PANTHER" id="PTHR10015">
    <property type="entry name" value="HEAT SHOCK TRANSCRIPTION FACTOR"/>
    <property type="match status" value="1"/>
</dbReference>
<dbReference type="EMBL" id="JAINDJ010000004">
    <property type="protein sequence ID" value="KAG9450990.1"/>
    <property type="molecule type" value="Genomic_DNA"/>
</dbReference>
<keyword evidence="13" id="KW-1185">Reference proteome</keyword>
<feature type="domain" description="HSF-type DNA-binding" evidence="11">
    <location>
        <begin position="49"/>
        <end position="73"/>
    </location>
</feature>
<evidence type="ECO:0000256" key="2">
    <source>
        <dbReference type="ARBA" id="ARBA00011233"/>
    </source>
</evidence>
<evidence type="ECO:0000256" key="6">
    <source>
        <dbReference type="ARBA" id="ARBA00023125"/>
    </source>
</evidence>
<comment type="similarity">
    <text evidence="9">Belongs to the HSF family.</text>
</comment>
<feature type="region of interest" description="Disordered" evidence="10">
    <location>
        <begin position="97"/>
        <end position="144"/>
    </location>
</feature>
<proteinExistence type="inferred from homology"/>
<dbReference type="GO" id="GO:0006357">
    <property type="term" value="P:regulation of transcription by RNA polymerase II"/>
    <property type="evidence" value="ECO:0007669"/>
    <property type="project" value="TreeGrafter"/>
</dbReference>
<keyword evidence="4" id="KW-0805">Transcription regulation</keyword>
<evidence type="ECO:0000256" key="5">
    <source>
        <dbReference type="ARBA" id="ARBA00023016"/>
    </source>
</evidence>
<dbReference type="SMART" id="SM00415">
    <property type="entry name" value="HSF"/>
    <property type="match status" value="1"/>
</dbReference>
<dbReference type="AlphaFoldDB" id="A0AAV7EQ76"/>
<comment type="subunit">
    <text evidence="2">Homotrimer.</text>
</comment>
<evidence type="ECO:0000313" key="12">
    <source>
        <dbReference type="EMBL" id="KAG9450990.1"/>
    </source>
</evidence>
<evidence type="ECO:0000256" key="3">
    <source>
        <dbReference type="ARBA" id="ARBA00022553"/>
    </source>
</evidence>
<comment type="subcellular location">
    <subcellularLocation>
        <location evidence="1">Nucleus</location>
    </subcellularLocation>
</comment>
<evidence type="ECO:0000256" key="9">
    <source>
        <dbReference type="RuleBase" id="RU004020"/>
    </source>
</evidence>
<dbReference type="FunFam" id="1.10.10.10:FF:000037">
    <property type="entry name" value="Heat stress transcription factor B-4"/>
    <property type="match status" value="1"/>
</dbReference>
<accession>A0AAV7EQ76</accession>
<evidence type="ECO:0000256" key="10">
    <source>
        <dbReference type="SAM" id="MobiDB-lite"/>
    </source>
</evidence>
<dbReference type="Proteomes" id="UP000825729">
    <property type="component" value="Unassembled WGS sequence"/>
</dbReference>
<protein>
    <recommendedName>
        <fullName evidence="11">HSF-type DNA-binding domain-containing protein</fullName>
    </recommendedName>
</protein>
<keyword evidence="7" id="KW-0804">Transcription</keyword>
<dbReference type="InterPro" id="IPR036388">
    <property type="entry name" value="WH-like_DNA-bd_sf"/>
</dbReference>
<dbReference type="Gene3D" id="1.10.10.10">
    <property type="entry name" value="Winged helix-like DNA-binding domain superfamily/Winged helix DNA-binding domain"/>
    <property type="match status" value="1"/>
</dbReference>
<evidence type="ECO:0000313" key="13">
    <source>
        <dbReference type="Proteomes" id="UP000825729"/>
    </source>
</evidence>
<gene>
    <name evidence="12" type="ORF">H6P81_010955</name>
</gene>
<dbReference type="GO" id="GO:0000978">
    <property type="term" value="F:RNA polymerase II cis-regulatory region sequence-specific DNA binding"/>
    <property type="evidence" value="ECO:0007669"/>
    <property type="project" value="TreeGrafter"/>
</dbReference>
<sequence length="293" mass="33313">MSNRSAPAPFLTKTYQLVEDPAMDEIISWSENGTTFVVWKPTEFARDLLPNFFKHNNFSSFVRQLNTYGFRKVVPDRWEFANEYFRRGEKHLLSEIHRRKSTPAVPAGGKLNSSTSNSNNDDSASTSSPVPGGGHHLADLSGENEKLRKDNLMLSSELAKTKKQCEELLAFLSRFVDREKIDSLLARKEYCSFLEEEDDDDDDDDENPKDEEGDRKEEDEAEEEEEGGAEECLKLFGVWLKGLEGGPTPTTTKKKRKREEVYCSAASAPMKEMKMELREPWLKKIASPGKVCN</sequence>
<dbReference type="Pfam" id="PF00447">
    <property type="entry name" value="HSF_DNA-bind"/>
    <property type="match status" value="1"/>
</dbReference>
<name>A0AAV7EQ76_ARIFI</name>
<keyword evidence="5" id="KW-0346">Stress response</keyword>